<name>A0AAN9LUH9_CANGL</name>
<evidence type="ECO:0000313" key="2">
    <source>
        <dbReference type="Proteomes" id="UP001367508"/>
    </source>
</evidence>
<dbReference type="EMBL" id="JAYMYQ010000004">
    <property type="protein sequence ID" value="KAK7340363.1"/>
    <property type="molecule type" value="Genomic_DNA"/>
</dbReference>
<proteinExistence type="predicted"/>
<comment type="caution">
    <text evidence="1">The sequence shown here is derived from an EMBL/GenBank/DDBJ whole genome shotgun (WGS) entry which is preliminary data.</text>
</comment>
<dbReference type="Proteomes" id="UP001367508">
    <property type="component" value="Unassembled WGS sequence"/>
</dbReference>
<sequence length="73" mass="8527">MIDSARNWNQVLVLIWLWERGSNGFMKEVKELVYIKFGDGFVKEVKTLATYLFGRDRYGKNPKTQIRDPSGSK</sequence>
<gene>
    <name evidence="1" type="ORF">VNO77_21065</name>
</gene>
<dbReference type="AlphaFoldDB" id="A0AAN9LUH9"/>
<evidence type="ECO:0000313" key="1">
    <source>
        <dbReference type="EMBL" id="KAK7340363.1"/>
    </source>
</evidence>
<protein>
    <submittedName>
        <fullName evidence="1">Uncharacterized protein</fullName>
    </submittedName>
</protein>
<reference evidence="1 2" key="1">
    <citation type="submission" date="2024-01" db="EMBL/GenBank/DDBJ databases">
        <title>The genomes of 5 underutilized Papilionoideae crops provide insights into root nodulation and disease resistanc.</title>
        <authorList>
            <person name="Jiang F."/>
        </authorList>
    </citation>
    <scope>NUCLEOTIDE SEQUENCE [LARGE SCALE GENOMIC DNA]</scope>
    <source>
        <strain evidence="1">LVBAO_FW01</strain>
        <tissue evidence="1">Leaves</tissue>
    </source>
</reference>
<organism evidence="1 2">
    <name type="scientific">Canavalia gladiata</name>
    <name type="common">Sword bean</name>
    <name type="synonym">Dolichos gladiatus</name>
    <dbReference type="NCBI Taxonomy" id="3824"/>
    <lineage>
        <taxon>Eukaryota</taxon>
        <taxon>Viridiplantae</taxon>
        <taxon>Streptophyta</taxon>
        <taxon>Embryophyta</taxon>
        <taxon>Tracheophyta</taxon>
        <taxon>Spermatophyta</taxon>
        <taxon>Magnoliopsida</taxon>
        <taxon>eudicotyledons</taxon>
        <taxon>Gunneridae</taxon>
        <taxon>Pentapetalae</taxon>
        <taxon>rosids</taxon>
        <taxon>fabids</taxon>
        <taxon>Fabales</taxon>
        <taxon>Fabaceae</taxon>
        <taxon>Papilionoideae</taxon>
        <taxon>50 kb inversion clade</taxon>
        <taxon>NPAAA clade</taxon>
        <taxon>indigoferoid/millettioid clade</taxon>
        <taxon>Phaseoleae</taxon>
        <taxon>Canavalia</taxon>
    </lineage>
</organism>
<accession>A0AAN9LUH9</accession>
<keyword evidence="2" id="KW-1185">Reference proteome</keyword>